<keyword evidence="1" id="KW-0862">Zinc</keyword>
<dbReference type="PROSITE" id="PS50158">
    <property type="entry name" value="ZF_CCHC"/>
    <property type="match status" value="1"/>
</dbReference>
<evidence type="ECO:0000313" key="5">
    <source>
        <dbReference type="Proteomes" id="UP001558613"/>
    </source>
</evidence>
<dbReference type="PANTHER" id="PTHR47331:SF5">
    <property type="entry name" value="RIBONUCLEASE H"/>
    <property type="match status" value="1"/>
</dbReference>
<dbReference type="PANTHER" id="PTHR47331">
    <property type="entry name" value="PHD-TYPE DOMAIN-CONTAINING PROTEIN"/>
    <property type="match status" value="1"/>
</dbReference>
<keyword evidence="1" id="KW-0479">Metal-binding</keyword>
<comment type="caution">
    <text evidence="4">The sequence shown here is derived from an EMBL/GenBank/DDBJ whole genome shotgun (WGS) entry which is preliminary data.</text>
</comment>
<proteinExistence type="predicted"/>
<feature type="coiled-coil region" evidence="2">
    <location>
        <begin position="67"/>
        <end position="94"/>
    </location>
</feature>
<feature type="domain" description="CCHC-type" evidence="3">
    <location>
        <begin position="396"/>
        <end position="411"/>
    </location>
</feature>
<gene>
    <name evidence="4" type="ORF">QQF64_026854</name>
</gene>
<keyword evidence="2" id="KW-0175">Coiled coil</keyword>
<accession>A0ABR3NAT6</accession>
<keyword evidence="5" id="KW-1185">Reference proteome</keyword>
<dbReference type="Pfam" id="PF03564">
    <property type="entry name" value="DUF1759"/>
    <property type="match status" value="1"/>
</dbReference>
<dbReference type="Proteomes" id="UP001558613">
    <property type="component" value="Unassembled WGS sequence"/>
</dbReference>
<dbReference type="InterPro" id="IPR001878">
    <property type="entry name" value="Znf_CCHC"/>
</dbReference>
<keyword evidence="1" id="KW-0863">Zinc-finger</keyword>
<evidence type="ECO:0000313" key="4">
    <source>
        <dbReference type="EMBL" id="KAL1274040.1"/>
    </source>
</evidence>
<evidence type="ECO:0000256" key="2">
    <source>
        <dbReference type="SAM" id="Coils"/>
    </source>
</evidence>
<dbReference type="InterPro" id="IPR005312">
    <property type="entry name" value="DUF1759"/>
</dbReference>
<dbReference type="EMBL" id="JAYMGO010000005">
    <property type="protein sequence ID" value="KAL1274040.1"/>
    <property type="molecule type" value="Genomic_DNA"/>
</dbReference>
<organism evidence="4 5">
    <name type="scientific">Cirrhinus molitorella</name>
    <name type="common">mud carp</name>
    <dbReference type="NCBI Taxonomy" id="172907"/>
    <lineage>
        <taxon>Eukaryota</taxon>
        <taxon>Metazoa</taxon>
        <taxon>Chordata</taxon>
        <taxon>Craniata</taxon>
        <taxon>Vertebrata</taxon>
        <taxon>Euteleostomi</taxon>
        <taxon>Actinopterygii</taxon>
        <taxon>Neopterygii</taxon>
        <taxon>Teleostei</taxon>
        <taxon>Ostariophysi</taxon>
        <taxon>Cypriniformes</taxon>
        <taxon>Cyprinidae</taxon>
        <taxon>Labeoninae</taxon>
        <taxon>Labeonini</taxon>
        <taxon>Cirrhinus</taxon>
    </lineage>
</organism>
<protein>
    <recommendedName>
        <fullName evidence="3">CCHC-type domain-containing protein</fullName>
    </recommendedName>
</protein>
<sequence length="650" mass="73409">MAWSLMLGAEKARLRMLLDCEYARSIYGSTVSRATVLSNHSKPPSESASISAKRAETAAMLAAKKAEMEMEADIDAQRQQLKKLENRRDIEVMEARLRVYTEEESRVKSQQCGSACSDNPFFGDPLKFVEWSTIFKALIERRCPNPADMLFYLQKYIDGEARSVLEGSFYRKDEQAYQQAWEKLNARYGNSFVVQRAFREKLNRWPKIGASEYIKLREFSDFLQSCSDAMPYVKCLQVLNDFEENQRILGKLPNWVTSRWNRYVTEQLDQDKDYPSFSEFASFISKEARIACNPVPSLYALKISEEKPLKEIKHSRVNTLATNVKDLDAAGNMAESSNIIDSKIKESSKPNSTLMCSINSVECMFCGGGHSVHKCQKFMERAVEERRKFVMENKLCFACLRKGHGSKDCRNRAICAVCKKRHPTPLHEDRHPGDKSPPRTVSEVEESTSSLSCCVNGGDGGITSMIVPVWLSSSNSKAETLVYALLDTQSSHTFVDQEVCASLQVLMEPVKLKLSTMMGKDSIVESQRVSGLRVRGFSSDSPICLPPIYTRDFIPFERTHIPTCETAKRWRHLEVIADEMPARMDCAVGLLIGYDFSRALAPRQVITGGDEEPYAIKTDLGWSIIGGTPQPVRSKDMTGLCHRMSESFLL</sequence>
<evidence type="ECO:0000256" key="1">
    <source>
        <dbReference type="PROSITE-ProRule" id="PRU00047"/>
    </source>
</evidence>
<reference evidence="4 5" key="1">
    <citation type="submission" date="2023-09" db="EMBL/GenBank/DDBJ databases">
        <authorList>
            <person name="Wang M."/>
        </authorList>
    </citation>
    <scope>NUCLEOTIDE SEQUENCE [LARGE SCALE GENOMIC DNA]</scope>
    <source>
        <strain evidence="4">GT-2023</strain>
        <tissue evidence="4">Liver</tissue>
    </source>
</reference>
<evidence type="ECO:0000259" key="3">
    <source>
        <dbReference type="PROSITE" id="PS50158"/>
    </source>
</evidence>
<name>A0ABR3NAT6_9TELE</name>